<dbReference type="RefSeq" id="WP_107684070.1">
    <property type="nucleotide sequence ID" value="NZ_PZKL01000038.1"/>
</dbReference>
<proteinExistence type="predicted"/>
<organism evidence="1 2">
    <name type="scientific">Aeromonas veronii</name>
    <dbReference type="NCBI Taxonomy" id="654"/>
    <lineage>
        <taxon>Bacteria</taxon>
        <taxon>Pseudomonadati</taxon>
        <taxon>Pseudomonadota</taxon>
        <taxon>Gammaproteobacteria</taxon>
        <taxon>Aeromonadales</taxon>
        <taxon>Aeromonadaceae</taxon>
        <taxon>Aeromonas</taxon>
    </lineage>
</organism>
<dbReference type="Proteomes" id="UP000241986">
    <property type="component" value="Unassembled WGS sequence"/>
</dbReference>
<dbReference type="AlphaFoldDB" id="A0A2T4MZA8"/>
<evidence type="ECO:0000313" key="1">
    <source>
        <dbReference type="EMBL" id="PTH79901.1"/>
    </source>
</evidence>
<comment type="caution">
    <text evidence="1">The sequence shown here is derived from an EMBL/GenBank/DDBJ whole genome shotgun (WGS) entry which is preliminary data.</text>
</comment>
<reference evidence="1 2" key="1">
    <citation type="submission" date="2018-03" db="EMBL/GenBank/DDBJ databases">
        <title>Aeromonas veronii whole genome sequencing and analysis.</title>
        <authorList>
            <person name="Xie H."/>
            <person name="Liu T."/>
            <person name="Wang K."/>
        </authorList>
    </citation>
    <scope>NUCLEOTIDE SEQUENCE [LARGE SCALE GENOMIC DNA]</scope>
    <source>
        <strain evidence="1 2">XH.VA.1</strain>
    </source>
</reference>
<protein>
    <submittedName>
        <fullName evidence="1">Uncharacterized protein</fullName>
    </submittedName>
</protein>
<accession>A0A2T4MZA8</accession>
<sequence>MSRLTSASFNGSARQIKLVINEMEPGKQSHLSFLNETVNGKTLPGHVLNLFLHNGKNGNKFFGISGPIRSVDDNGNYIMIPRVNSEGKFLSDRGEVVEDQSKAGLTYQYVKNQAGEVVFGSYGSLSVNNLKKDNTPTKSTYLTLNLMSDKDVLSAERFRYQAANSATPEQKAHYEAQLSETRKKGEYISLAIKGGADLLVKLGFEVRLPAQEPAREPGA</sequence>
<name>A0A2T4MZA8_AERVE</name>
<evidence type="ECO:0000313" key="2">
    <source>
        <dbReference type="Proteomes" id="UP000241986"/>
    </source>
</evidence>
<gene>
    <name evidence="1" type="ORF">DAA48_16695</name>
</gene>
<dbReference type="EMBL" id="PZKL01000038">
    <property type="protein sequence ID" value="PTH79901.1"/>
    <property type="molecule type" value="Genomic_DNA"/>
</dbReference>